<dbReference type="PANTHER" id="PTHR47723">
    <property type="entry name" value="OS05G0353850 PROTEIN"/>
    <property type="match status" value="1"/>
</dbReference>
<accession>A0A8B7BVM7</accession>
<dbReference type="CDD" id="cd06222">
    <property type="entry name" value="RNase_H_like"/>
    <property type="match status" value="1"/>
</dbReference>
<dbReference type="InterPro" id="IPR012337">
    <property type="entry name" value="RNaseH-like_sf"/>
</dbReference>
<dbReference type="RefSeq" id="XP_008786365.1">
    <property type="nucleotide sequence ID" value="XM_008788143.1"/>
</dbReference>
<dbReference type="PANTHER" id="PTHR47723:SF19">
    <property type="entry name" value="POLYNUCLEOTIDYL TRANSFERASE, RIBONUCLEASE H-LIKE SUPERFAMILY PROTEIN"/>
    <property type="match status" value="1"/>
</dbReference>
<organism evidence="2 3">
    <name type="scientific">Phoenix dactylifera</name>
    <name type="common">Date palm</name>
    <dbReference type="NCBI Taxonomy" id="42345"/>
    <lineage>
        <taxon>Eukaryota</taxon>
        <taxon>Viridiplantae</taxon>
        <taxon>Streptophyta</taxon>
        <taxon>Embryophyta</taxon>
        <taxon>Tracheophyta</taxon>
        <taxon>Spermatophyta</taxon>
        <taxon>Magnoliopsida</taxon>
        <taxon>Liliopsida</taxon>
        <taxon>Arecaceae</taxon>
        <taxon>Coryphoideae</taxon>
        <taxon>Phoeniceae</taxon>
        <taxon>Phoenix</taxon>
    </lineage>
</organism>
<protein>
    <submittedName>
        <fullName evidence="3">Uncharacterized protein LOC103704730</fullName>
    </submittedName>
</protein>
<dbReference type="SUPFAM" id="SSF53098">
    <property type="entry name" value="Ribonuclease H-like"/>
    <property type="match status" value="1"/>
</dbReference>
<dbReference type="InterPro" id="IPR002156">
    <property type="entry name" value="RNaseH_domain"/>
</dbReference>
<dbReference type="GO" id="GO:0004523">
    <property type="term" value="F:RNA-DNA hybrid ribonuclease activity"/>
    <property type="evidence" value="ECO:0007669"/>
    <property type="project" value="InterPro"/>
</dbReference>
<dbReference type="Gene3D" id="3.30.420.10">
    <property type="entry name" value="Ribonuclease H-like superfamily/Ribonuclease H"/>
    <property type="match status" value="1"/>
</dbReference>
<dbReference type="InterPro" id="IPR036397">
    <property type="entry name" value="RNaseH_sf"/>
</dbReference>
<dbReference type="AlphaFoldDB" id="A0A8B7BVM7"/>
<proteinExistence type="predicted"/>
<reference evidence="3" key="1">
    <citation type="submission" date="2025-08" db="UniProtKB">
        <authorList>
            <consortium name="RefSeq"/>
        </authorList>
    </citation>
    <scope>IDENTIFICATION</scope>
    <source>
        <tissue evidence="3">Young leaves</tissue>
    </source>
</reference>
<sequence>MDVLEDSWVTEQPINQLPTMVDSTRIAGYRVCDLMDPDGGRWREELIQEVFREQLAVMIMGLPVPIREVPDRNAGLFEGRRWSSRMVVDRAVLHAGEVTGATALFSSGMARDIWDTLSAVTAPKFALVSWVPPPHGHLKVNFNDSRSMDGGSKGVDFVIRDSLGRLIAAEGRRMPGLTVIGAELRAAWEGLSYVMRVLGAVRVHLEEDSSAMIDWIQDADRYGDGHPLILEIRRFVQEMGDFQVAHMYRKANRAVDWVVSYVARHSEEFL</sequence>
<gene>
    <name evidence="3" type="primary">LOC103704730</name>
</gene>
<dbReference type="InterPro" id="IPR053151">
    <property type="entry name" value="RNase_H-like"/>
</dbReference>
<dbReference type="GeneID" id="103704730"/>
<dbReference type="OrthoDB" id="1749524at2759"/>
<dbReference type="InterPro" id="IPR044730">
    <property type="entry name" value="RNase_H-like_dom_plant"/>
</dbReference>
<evidence type="ECO:0000313" key="2">
    <source>
        <dbReference type="Proteomes" id="UP000228380"/>
    </source>
</evidence>
<dbReference type="GO" id="GO:0003676">
    <property type="term" value="F:nucleic acid binding"/>
    <property type="evidence" value="ECO:0007669"/>
    <property type="project" value="InterPro"/>
</dbReference>
<dbReference type="Proteomes" id="UP000228380">
    <property type="component" value="Unplaced"/>
</dbReference>
<dbReference type="Pfam" id="PF13456">
    <property type="entry name" value="RVT_3"/>
    <property type="match status" value="1"/>
</dbReference>
<keyword evidence="2" id="KW-1185">Reference proteome</keyword>
<feature type="domain" description="RNase H type-1" evidence="1">
    <location>
        <begin position="154"/>
        <end position="260"/>
    </location>
</feature>
<evidence type="ECO:0000259" key="1">
    <source>
        <dbReference type="Pfam" id="PF13456"/>
    </source>
</evidence>
<dbReference type="KEGG" id="pda:103704730"/>
<evidence type="ECO:0000313" key="3">
    <source>
        <dbReference type="RefSeq" id="XP_008786365.1"/>
    </source>
</evidence>
<name>A0A8B7BVM7_PHODC</name>